<keyword evidence="10" id="KW-0315">Glutamine amidotransferase</keyword>
<proteinExistence type="inferred from homology"/>
<evidence type="ECO:0000256" key="8">
    <source>
        <dbReference type="ARBA" id="ARBA00022723"/>
    </source>
</evidence>
<comment type="similarity">
    <text evidence="4">Belongs to the glutamate synthase family.</text>
</comment>
<dbReference type="GO" id="GO:0006537">
    <property type="term" value="P:glutamate biosynthetic process"/>
    <property type="evidence" value="ECO:0007669"/>
    <property type="project" value="UniProtKB-KW"/>
</dbReference>
<evidence type="ECO:0000256" key="3">
    <source>
        <dbReference type="ARBA" id="ARBA00001974"/>
    </source>
</evidence>
<keyword evidence="12" id="KW-0408">Iron</keyword>
<evidence type="ECO:0000256" key="1">
    <source>
        <dbReference type="ARBA" id="ARBA00001917"/>
    </source>
</evidence>
<dbReference type="EMBL" id="HBEJ01017265">
    <property type="protein sequence ID" value="CAD8378518.1"/>
    <property type="molecule type" value="Transcribed_RNA"/>
</dbReference>
<evidence type="ECO:0000256" key="16">
    <source>
        <dbReference type="ARBA" id="ARBA00029440"/>
    </source>
</evidence>
<evidence type="ECO:0000256" key="9">
    <source>
        <dbReference type="ARBA" id="ARBA00022827"/>
    </source>
</evidence>
<dbReference type="Gene3D" id="2.160.20.60">
    <property type="entry name" value="Glutamate synthase, alpha subunit, C-terminal domain"/>
    <property type="match status" value="1"/>
</dbReference>
<gene>
    <name evidence="18" type="ORF">MPOL1434_LOCUS10072</name>
</gene>
<evidence type="ECO:0000256" key="10">
    <source>
        <dbReference type="ARBA" id="ARBA00022962"/>
    </source>
</evidence>
<evidence type="ECO:0000256" key="14">
    <source>
        <dbReference type="ARBA" id="ARBA00023164"/>
    </source>
</evidence>
<keyword evidence="8" id="KW-0479">Metal-binding</keyword>
<dbReference type="GO" id="GO:0051538">
    <property type="term" value="F:3 iron, 4 sulfur cluster binding"/>
    <property type="evidence" value="ECO:0007669"/>
    <property type="project" value="UniProtKB-KW"/>
</dbReference>
<dbReference type="PANTHER" id="PTHR43100:SF1">
    <property type="entry name" value="GLUTAMATE SYNTHASE [NADPH] SMALL CHAIN"/>
    <property type="match status" value="1"/>
</dbReference>
<accession>A0A7S0AZQ0</accession>
<feature type="domain" description="Glutamate synthase alpha subunit C-terminal" evidence="17">
    <location>
        <begin position="28"/>
        <end position="218"/>
    </location>
</feature>
<evidence type="ECO:0000259" key="17">
    <source>
        <dbReference type="Pfam" id="PF01493"/>
    </source>
</evidence>
<sequence length="276" mass="29738">MDKALDNDFIAKAKDALEGQTPVVYEGEINNLNRTAGTMLSYEVSSRFGKEGLPDDTIQLKLKGHGGQSMAFTLAKGITMTVEGDANDYCGKGLSGGKIAVYPKQNVVDAGFVPEDHVVVGNVALYGATAGKAFFRGKGGERFCVRNSGATTVIEGLGDHGCEYMTGGRVVVLGPTGRNFAAGMSGGIAYVYDPNGEFPDKCNMGLVGLDAIDTEEEKQAVFDYVKEHVEYTNSDLGKQFLENWDERVKHFVKVMPHDYKRVLEEQAKAQDEAAAA</sequence>
<keyword evidence="6" id="KW-0285">Flavoprotein</keyword>
<evidence type="ECO:0000256" key="4">
    <source>
        <dbReference type="ARBA" id="ARBA00009716"/>
    </source>
</evidence>
<dbReference type="GO" id="GO:0016491">
    <property type="term" value="F:oxidoreductase activity"/>
    <property type="evidence" value="ECO:0007669"/>
    <property type="project" value="UniProtKB-KW"/>
</dbReference>
<keyword evidence="7" id="KW-0288">FMN</keyword>
<evidence type="ECO:0000256" key="15">
    <source>
        <dbReference type="ARBA" id="ARBA00023291"/>
    </source>
</evidence>
<dbReference type="Pfam" id="PF01493">
    <property type="entry name" value="GXGXG"/>
    <property type="match status" value="1"/>
</dbReference>
<keyword evidence="14" id="KW-0314">Glutamate biosynthesis</keyword>
<dbReference type="GO" id="GO:0046872">
    <property type="term" value="F:metal ion binding"/>
    <property type="evidence" value="ECO:0007669"/>
    <property type="project" value="UniProtKB-KW"/>
</dbReference>
<keyword evidence="9" id="KW-0274">FAD</keyword>
<dbReference type="InterPro" id="IPR002489">
    <property type="entry name" value="Glu_synth_asu_C"/>
</dbReference>
<dbReference type="SUPFAM" id="SSF69336">
    <property type="entry name" value="Alpha subunit of glutamate synthase, C-terminal domain"/>
    <property type="match status" value="1"/>
</dbReference>
<evidence type="ECO:0000256" key="12">
    <source>
        <dbReference type="ARBA" id="ARBA00023004"/>
    </source>
</evidence>
<evidence type="ECO:0000256" key="7">
    <source>
        <dbReference type="ARBA" id="ARBA00022643"/>
    </source>
</evidence>
<comment type="cofactor">
    <cofactor evidence="2">
        <name>[3Fe-4S] cluster</name>
        <dbReference type="ChEBI" id="CHEBI:21137"/>
    </cofactor>
</comment>
<keyword evidence="5" id="KW-0028">Amino-acid biosynthesis</keyword>
<evidence type="ECO:0000256" key="5">
    <source>
        <dbReference type="ARBA" id="ARBA00022605"/>
    </source>
</evidence>
<evidence type="ECO:0000256" key="11">
    <source>
        <dbReference type="ARBA" id="ARBA00023002"/>
    </source>
</evidence>
<evidence type="ECO:0000256" key="13">
    <source>
        <dbReference type="ARBA" id="ARBA00023014"/>
    </source>
</evidence>
<keyword evidence="15" id="KW-0003">3Fe-4S</keyword>
<evidence type="ECO:0000256" key="6">
    <source>
        <dbReference type="ARBA" id="ARBA00022630"/>
    </source>
</evidence>
<evidence type="ECO:0000256" key="2">
    <source>
        <dbReference type="ARBA" id="ARBA00001927"/>
    </source>
</evidence>
<evidence type="ECO:0000313" key="18">
    <source>
        <dbReference type="EMBL" id="CAD8378518.1"/>
    </source>
</evidence>
<comment type="pathway">
    <text evidence="16">Amino-acid biosynthesis.</text>
</comment>
<reference evidence="18" key="1">
    <citation type="submission" date="2021-01" db="EMBL/GenBank/DDBJ databases">
        <authorList>
            <person name="Corre E."/>
            <person name="Pelletier E."/>
            <person name="Niang G."/>
            <person name="Scheremetjew M."/>
            <person name="Finn R."/>
            <person name="Kale V."/>
            <person name="Holt S."/>
            <person name="Cochrane G."/>
            <person name="Meng A."/>
            <person name="Brown T."/>
            <person name="Cohen L."/>
        </authorList>
    </citation>
    <scope>NUCLEOTIDE SEQUENCE</scope>
    <source>
        <strain evidence="18">CCMP3303</strain>
    </source>
</reference>
<keyword evidence="11" id="KW-0560">Oxidoreductase</keyword>
<dbReference type="AlphaFoldDB" id="A0A7S0AZQ0"/>
<keyword evidence="13" id="KW-0411">Iron-sulfur</keyword>
<dbReference type="InterPro" id="IPR036485">
    <property type="entry name" value="Glu_synth_asu_C_sf"/>
</dbReference>
<protein>
    <recommendedName>
        <fullName evidence="17">Glutamate synthase alpha subunit C-terminal domain-containing protein</fullName>
    </recommendedName>
</protein>
<dbReference type="PANTHER" id="PTHR43100">
    <property type="entry name" value="GLUTAMATE SYNTHASE [NADPH] SMALL CHAIN"/>
    <property type="match status" value="1"/>
</dbReference>
<name>A0A7S0AZQ0_9STRA</name>
<comment type="cofactor">
    <cofactor evidence="1">
        <name>FMN</name>
        <dbReference type="ChEBI" id="CHEBI:58210"/>
    </cofactor>
</comment>
<organism evidence="18">
    <name type="scientific">Minutocellus polymorphus</name>
    <dbReference type="NCBI Taxonomy" id="265543"/>
    <lineage>
        <taxon>Eukaryota</taxon>
        <taxon>Sar</taxon>
        <taxon>Stramenopiles</taxon>
        <taxon>Ochrophyta</taxon>
        <taxon>Bacillariophyta</taxon>
        <taxon>Mediophyceae</taxon>
        <taxon>Cymatosirophycidae</taxon>
        <taxon>Cymatosirales</taxon>
        <taxon>Cymatosiraceae</taxon>
        <taxon>Minutocellus</taxon>
    </lineage>
</organism>
<dbReference type="FunFam" id="2.160.20.60:FF:000001">
    <property type="entry name" value="Glutamate synthase, large subunit"/>
    <property type="match status" value="1"/>
</dbReference>
<dbReference type="InterPro" id="IPR051394">
    <property type="entry name" value="Glutamate_Synthase"/>
</dbReference>
<comment type="cofactor">
    <cofactor evidence="3">
        <name>FAD</name>
        <dbReference type="ChEBI" id="CHEBI:57692"/>
    </cofactor>
</comment>
<dbReference type="CDD" id="cd00982">
    <property type="entry name" value="gltB_C"/>
    <property type="match status" value="1"/>
</dbReference>